<dbReference type="OrthoDB" id="5570088at2"/>
<organism evidence="2 3">
    <name type="scientific">Crenothrix polyspora</name>
    <dbReference type="NCBI Taxonomy" id="360316"/>
    <lineage>
        <taxon>Bacteria</taxon>
        <taxon>Pseudomonadati</taxon>
        <taxon>Pseudomonadota</taxon>
        <taxon>Gammaproteobacteria</taxon>
        <taxon>Methylococcales</taxon>
        <taxon>Crenotrichaceae</taxon>
        <taxon>Crenothrix</taxon>
    </lineage>
</organism>
<dbReference type="AlphaFoldDB" id="A0A1R4HIZ9"/>
<evidence type="ECO:0000313" key="3">
    <source>
        <dbReference type="Proteomes" id="UP000195442"/>
    </source>
</evidence>
<evidence type="ECO:0000256" key="1">
    <source>
        <dbReference type="SAM" id="SignalP"/>
    </source>
</evidence>
<feature type="chain" id="PRO_5012367975" evidence="1">
    <location>
        <begin position="27"/>
        <end position="133"/>
    </location>
</feature>
<dbReference type="RefSeq" id="WP_087148580.1">
    <property type="nucleotide sequence ID" value="NZ_FUKJ01000458.1"/>
</dbReference>
<accession>A0A1R4HIZ9</accession>
<feature type="signal peptide" evidence="1">
    <location>
        <begin position="1"/>
        <end position="26"/>
    </location>
</feature>
<keyword evidence="3" id="KW-1185">Reference proteome</keyword>
<name>A0A1R4HIZ9_9GAMM</name>
<gene>
    <name evidence="2" type="ORF">CRENPOLYSF2_900026</name>
</gene>
<reference evidence="3" key="1">
    <citation type="submission" date="2017-02" db="EMBL/GenBank/DDBJ databases">
        <authorList>
            <person name="Daims H."/>
        </authorList>
    </citation>
    <scope>NUCLEOTIDE SEQUENCE [LARGE SCALE GENOMIC DNA]</scope>
</reference>
<dbReference type="EMBL" id="FUKJ01000458">
    <property type="protein sequence ID" value="SJM96193.1"/>
    <property type="molecule type" value="Genomic_DNA"/>
</dbReference>
<evidence type="ECO:0000313" key="2">
    <source>
        <dbReference type="EMBL" id="SJM96193.1"/>
    </source>
</evidence>
<protein>
    <submittedName>
        <fullName evidence="2">Uncharacterized protein</fullName>
    </submittedName>
</protein>
<proteinExistence type="predicted"/>
<sequence>MKFLKKFGLALLIATAIGTFSTAVLAEVDEGRIAYGPEQAIDLVKAKIKIAEEGIAAKKSGEDVASMILEALHASKEINANDKVDSARMKANTILKSAKKHAKEGNLTEASAELATATTKFEDLRYLITHGTW</sequence>
<keyword evidence="1" id="KW-0732">Signal</keyword>
<dbReference type="Proteomes" id="UP000195442">
    <property type="component" value="Unassembled WGS sequence"/>
</dbReference>